<dbReference type="Pfam" id="PF08268">
    <property type="entry name" value="FBA_3"/>
    <property type="match status" value="1"/>
</dbReference>
<evidence type="ECO:0000259" key="1">
    <source>
        <dbReference type="PROSITE" id="PS50181"/>
    </source>
</evidence>
<accession>A0AAD8NFN4</accession>
<dbReference type="InterPro" id="IPR017451">
    <property type="entry name" value="F-box-assoc_interact_dom"/>
</dbReference>
<proteinExistence type="predicted"/>
<dbReference type="EMBL" id="JAUHHV010000011">
    <property type="protein sequence ID" value="KAK1408169.1"/>
    <property type="molecule type" value="Genomic_DNA"/>
</dbReference>
<dbReference type="InterPro" id="IPR001810">
    <property type="entry name" value="F-box_dom"/>
</dbReference>
<protein>
    <recommendedName>
        <fullName evidence="1">F-box domain-containing protein</fullName>
    </recommendedName>
</protein>
<sequence>MKTLKQERSAFSFPIEIIENILPGLPVKSLLRFRSVSKQWLSIISNNPSFTKLHFTRAIFNHHTRLFISACDPSTRKRYLFSASHDGGPVTLIKTLVSAYCVRGTKSEHLNGLVCFSCVPWIFDSYDHPRAYVLNPSTLQTFTINTFDCHVFHLFGFDESTNDHKVLMFSKPFFDIYIFSMSSYSWRKIRVDPPIGFNWDDLQYYNTELSVCVNSVIHLLLDDPLGILAFDLRTYKFSIISTPQGLMSLQTRKLHGKLNRPWITKINGCVGVFWYQRVEESNQLCIWILQDYETRVWVEEIIIFPESWIGSDNSFPDSFDVNKDEFIFVTSKVSGNVVNVPMYNIKTKCFKSLQFTFTDQFPFSKTLKFDHIKCYVDSMLSVRGKKQHQKKIA</sequence>
<comment type="caution">
    <text evidence="2">The sequence shown here is derived from an EMBL/GenBank/DDBJ whole genome shotgun (WGS) entry which is preliminary data.</text>
</comment>
<evidence type="ECO:0000313" key="3">
    <source>
        <dbReference type="Proteomes" id="UP001229421"/>
    </source>
</evidence>
<dbReference type="Pfam" id="PF00646">
    <property type="entry name" value="F-box"/>
    <property type="match status" value="1"/>
</dbReference>
<name>A0AAD8NFN4_TARER</name>
<dbReference type="Gene3D" id="1.20.1280.50">
    <property type="match status" value="1"/>
</dbReference>
<dbReference type="AlphaFoldDB" id="A0AAD8NFN4"/>
<dbReference type="SUPFAM" id="SSF81383">
    <property type="entry name" value="F-box domain"/>
    <property type="match status" value="1"/>
</dbReference>
<dbReference type="NCBIfam" id="TIGR01640">
    <property type="entry name" value="F_box_assoc_1"/>
    <property type="match status" value="1"/>
</dbReference>
<dbReference type="PANTHER" id="PTHR31111">
    <property type="entry name" value="BNAA05G37150D PROTEIN-RELATED"/>
    <property type="match status" value="1"/>
</dbReference>
<dbReference type="PANTHER" id="PTHR31111:SF125">
    <property type="entry name" value="F-BOX PROTEIN CPR30-LIKE"/>
    <property type="match status" value="1"/>
</dbReference>
<dbReference type="PROSITE" id="PS50181">
    <property type="entry name" value="FBOX"/>
    <property type="match status" value="1"/>
</dbReference>
<dbReference type="InterPro" id="IPR036047">
    <property type="entry name" value="F-box-like_dom_sf"/>
</dbReference>
<dbReference type="Proteomes" id="UP001229421">
    <property type="component" value="Unassembled WGS sequence"/>
</dbReference>
<dbReference type="SMART" id="SM00256">
    <property type="entry name" value="FBOX"/>
    <property type="match status" value="1"/>
</dbReference>
<reference evidence="2" key="1">
    <citation type="journal article" date="2023" name="bioRxiv">
        <title>Improved chromosome-level genome assembly for marigold (Tagetes erecta).</title>
        <authorList>
            <person name="Jiang F."/>
            <person name="Yuan L."/>
            <person name="Wang S."/>
            <person name="Wang H."/>
            <person name="Xu D."/>
            <person name="Wang A."/>
            <person name="Fan W."/>
        </authorList>
    </citation>
    <scope>NUCLEOTIDE SEQUENCE</scope>
    <source>
        <strain evidence="2">WSJ</strain>
        <tissue evidence="2">Leaf</tissue>
    </source>
</reference>
<feature type="domain" description="F-box" evidence="1">
    <location>
        <begin position="7"/>
        <end position="53"/>
    </location>
</feature>
<keyword evidence="3" id="KW-1185">Reference proteome</keyword>
<dbReference type="CDD" id="cd22157">
    <property type="entry name" value="F-box_AtFBW1-like"/>
    <property type="match status" value="1"/>
</dbReference>
<dbReference type="InterPro" id="IPR013187">
    <property type="entry name" value="F-box-assoc_dom_typ3"/>
</dbReference>
<evidence type="ECO:0000313" key="2">
    <source>
        <dbReference type="EMBL" id="KAK1408169.1"/>
    </source>
</evidence>
<organism evidence="2 3">
    <name type="scientific">Tagetes erecta</name>
    <name type="common">African marigold</name>
    <dbReference type="NCBI Taxonomy" id="13708"/>
    <lineage>
        <taxon>Eukaryota</taxon>
        <taxon>Viridiplantae</taxon>
        <taxon>Streptophyta</taxon>
        <taxon>Embryophyta</taxon>
        <taxon>Tracheophyta</taxon>
        <taxon>Spermatophyta</taxon>
        <taxon>Magnoliopsida</taxon>
        <taxon>eudicotyledons</taxon>
        <taxon>Gunneridae</taxon>
        <taxon>Pentapetalae</taxon>
        <taxon>asterids</taxon>
        <taxon>campanulids</taxon>
        <taxon>Asterales</taxon>
        <taxon>Asteraceae</taxon>
        <taxon>Asteroideae</taxon>
        <taxon>Heliantheae alliance</taxon>
        <taxon>Tageteae</taxon>
        <taxon>Tagetes</taxon>
    </lineage>
</organism>
<gene>
    <name evidence="2" type="ORF">QVD17_39804</name>
</gene>